<dbReference type="InterPro" id="IPR010235">
    <property type="entry name" value="HepT"/>
</dbReference>
<evidence type="ECO:0008006" key="3">
    <source>
        <dbReference type="Google" id="ProtNLM"/>
    </source>
</evidence>
<name>A0A1R4HGU2_9GAMM</name>
<proteinExistence type="predicted"/>
<dbReference type="AlphaFoldDB" id="A0A1R4HGU2"/>
<organism evidence="1 2">
    <name type="scientific">Crenothrix polyspora</name>
    <dbReference type="NCBI Taxonomy" id="360316"/>
    <lineage>
        <taxon>Bacteria</taxon>
        <taxon>Pseudomonadati</taxon>
        <taxon>Pseudomonadota</taxon>
        <taxon>Gammaproteobacteria</taxon>
        <taxon>Methylococcales</taxon>
        <taxon>Crenotrichaceae</taxon>
        <taxon>Crenothrix</taxon>
    </lineage>
</organism>
<evidence type="ECO:0000313" key="2">
    <source>
        <dbReference type="Proteomes" id="UP000195667"/>
    </source>
</evidence>
<evidence type="ECO:0000313" key="1">
    <source>
        <dbReference type="EMBL" id="SJM95429.1"/>
    </source>
</evidence>
<keyword evidence="2" id="KW-1185">Reference proteome</keyword>
<dbReference type="Pfam" id="PF08780">
    <property type="entry name" value="NTase_sub_bind"/>
    <property type="match status" value="1"/>
</dbReference>
<reference evidence="2" key="1">
    <citation type="submission" date="2017-02" db="EMBL/GenBank/DDBJ databases">
        <authorList>
            <person name="Daims H."/>
        </authorList>
    </citation>
    <scope>NUCLEOTIDE SEQUENCE [LARGE SCALE GENOMIC DNA]</scope>
</reference>
<dbReference type="Proteomes" id="UP000195667">
    <property type="component" value="Unassembled WGS sequence"/>
</dbReference>
<dbReference type="RefSeq" id="WP_087144787.1">
    <property type="nucleotide sequence ID" value="NZ_FUKI01000148.1"/>
</dbReference>
<gene>
    <name evidence="1" type="ORF">CRENPOLYSF1_70003</name>
</gene>
<protein>
    <recommendedName>
        <fullName evidence="3">Nucleotidyltransferase</fullName>
    </recommendedName>
</protein>
<dbReference type="SUPFAM" id="SSF81593">
    <property type="entry name" value="Nucleotidyltransferase substrate binding subunit/domain"/>
    <property type="match status" value="1"/>
</dbReference>
<dbReference type="EMBL" id="FUKI01000148">
    <property type="protein sequence ID" value="SJM95429.1"/>
    <property type="molecule type" value="Genomic_DNA"/>
</dbReference>
<dbReference type="Gene3D" id="1.20.120.330">
    <property type="entry name" value="Nucleotidyltransferases domain 2"/>
    <property type="match status" value="1"/>
</dbReference>
<accession>A0A1R4HGU2</accession>
<sequence length="64" mass="7500">MLNFYLGVRNVGDWTVWRDYRHARSNSSHTYNGNKAEAVYQIAADFLAEASYLYQRLIDKNQPT</sequence>